<keyword evidence="3" id="KW-0378">Hydrolase</keyword>
<feature type="coiled-coil region" evidence="1">
    <location>
        <begin position="275"/>
        <end position="302"/>
    </location>
</feature>
<keyword evidence="4" id="KW-1185">Reference proteome</keyword>
<dbReference type="InterPro" id="IPR037460">
    <property type="entry name" value="SEST-like"/>
</dbReference>
<dbReference type="InterPro" id="IPR036514">
    <property type="entry name" value="SGNH_hydro_sf"/>
</dbReference>
<evidence type="ECO:0000256" key="1">
    <source>
        <dbReference type="SAM" id="Coils"/>
    </source>
</evidence>
<dbReference type="OrthoDB" id="3773989at2759"/>
<dbReference type="PANTHER" id="PTHR37981">
    <property type="entry name" value="LIPASE 2"/>
    <property type="match status" value="1"/>
</dbReference>
<feature type="chain" id="PRO_5040249463" evidence="2">
    <location>
        <begin position="17"/>
        <end position="783"/>
    </location>
</feature>
<dbReference type="Gene3D" id="3.40.50.1110">
    <property type="entry name" value="SGNH hydrolase"/>
    <property type="match status" value="1"/>
</dbReference>
<gene>
    <name evidence="3" type="ORF">B0J11DRAFT_588203</name>
</gene>
<dbReference type="PANTHER" id="PTHR37981:SF1">
    <property type="entry name" value="SGNH HYDROLASE-TYPE ESTERASE DOMAIN-CONTAINING PROTEIN"/>
    <property type="match status" value="1"/>
</dbReference>
<proteinExistence type="predicted"/>
<feature type="signal peptide" evidence="2">
    <location>
        <begin position="1"/>
        <end position="16"/>
    </location>
</feature>
<dbReference type="Proteomes" id="UP000700596">
    <property type="component" value="Unassembled WGS sequence"/>
</dbReference>
<name>A0A9P9J0C6_9PLEO</name>
<evidence type="ECO:0000256" key="2">
    <source>
        <dbReference type="SAM" id="SignalP"/>
    </source>
</evidence>
<organism evidence="3 4">
    <name type="scientific">Dendryphion nanum</name>
    <dbReference type="NCBI Taxonomy" id="256645"/>
    <lineage>
        <taxon>Eukaryota</taxon>
        <taxon>Fungi</taxon>
        <taxon>Dikarya</taxon>
        <taxon>Ascomycota</taxon>
        <taxon>Pezizomycotina</taxon>
        <taxon>Dothideomycetes</taxon>
        <taxon>Pleosporomycetidae</taxon>
        <taxon>Pleosporales</taxon>
        <taxon>Torulaceae</taxon>
        <taxon>Dendryphion</taxon>
    </lineage>
</organism>
<accession>A0A9P9J0C6</accession>
<dbReference type="AlphaFoldDB" id="A0A9P9J0C6"/>
<protein>
    <submittedName>
        <fullName evidence="3">SGNH hydrolase-type esterase domain-containing protein</fullName>
    </submittedName>
</protein>
<dbReference type="GO" id="GO:0016788">
    <property type="term" value="F:hydrolase activity, acting on ester bonds"/>
    <property type="evidence" value="ECO:0007669"/>
    <property type="project" value="InterPro"/>
</dbReference>
<dbReference type="EMBL" id="JAGMWT010000001">
    <property type="protein sequence ID" value="KAH7138736.1"/>
    <property type="molecule type" value="Genomic_DNA"/>
</dbReference>
<comment type="caution">
    <text evidence="3">The sequence shown here is derived from an EMBL/GenBank/DDBJ whole genome shotgun (WGS) entry which is preliminary data.</text>
</comment>
<dbReference type="SUPFAM" id="SSF52266">
    <property type="entry name" value="SGNH hydrolase"/>
    <property type="match status" value="1"/>
</dbReference>
<keyword evidence="2" id="KW-0732">Signal</keyword>
<dbReference type="CDD" id="cd01823">
    <property type="entry name" value="SEST_like"/>
    <property type="match status" value="1"/>
</dbReference>
<evidence type="ECO:0000313" key="3">
    <source>
        <dbReference type="EMBL" id="KAH7138736.1"/>
    </source>
</evidence>
<dbReference type="GO" id="GO:0006629">
    <property type="term" value="P:lipid metabolic process"/>
    <property type="evidence" value="ECO:0007669"/>
    <property type="project" value="TreeGrafter"/>
</dbReference>
<evidence type="ECO:0000313" key="4">
    <source>
        <dbReference type="Proteomes" id="UP000700596"/>
    </source>
</evidence>
<reference evidence="3" key="1">
    <citation type="journal article" date="2021" name="Nat. Commun.">
        <title>Genetic determinants of endophytism in the Arabidopsis root mycobiome.</title>
        <authorList>
            <person name="Mesny F."/>
            <person name="Miyauchi S."/>
            <person name="Thiergart T."/>
            <person name="Pickel B."/>
            <person name="Atanasova L."/>
            <person name="Karlsson M."/>
            <person name="Huettel B."/>
            <person name="Barry K.W."/>
            <person name="Haridas S."/>
            <person name="Chen C."/>
            <person name="Bauer D."/>
            <person name="Andreopoulos W."/>
            <person name="Pangilinan J."/>
            <person name="LaButti K."/>
            <person name="Riley R."/>
            <person name="Lipzen A."/>
            <person name="Clum A."/>
            <person name="Drula E."/>
            <person name="Henrissat B."/>
            <person name="Kohler A."/>
            <person name="Grigoriev I.V."/>
            <person name="Martin F.M."/>
            <person name="Hacquard S."/>
        </authorList>
    </citation>
    <scope>NUCLEOTIDE SEQUENCE</scope>
    <source>
        <strain evidence="3">MPI-CAGE-CH-0243</strain>
    </source>
</reference>
<sequence length="783" mass="87941">MHSLLTVQALFGSIVACVPFSLDPNSLSLFSRDEDFNEEDLSFIQNIGAIGDSYSAGIGAGNRLGSPVTFSPAEFGSWKCSRYDNSYPYLINQYLRDGELKDFDFHSCSGAKIPEIIDEQLDYVRGDRDVMLLSGGGNDVEFGDILNKCIFQWFAPTKLAGDSLEELLLAFGEEVDPEFLVWFHENKNKLTRSCDKQLEESTKIIDSKEFTNNIGKLIDKAKEKLKVDGVIYYTGYAKFFDPDIAENDFCSRPENTWSLFLSKHVASGWIFEEPIVQTKENRKKLNDLVDRVNIKIENVIREKAEGDKDRVRFVNYDSMFATVGARFCQRGVDRHEDNRMEDLAFYPLNLHDPFGTAPFKRSGSTPGYVGNGTEEAHINNLAQLADKAGIEYKSWVPMQKAKAKALAAGDVIKSESLADLDNMNPDLTKRMSILPDGIGRTFHPTILGHHIIARLVVWEMIQRNKRRHGMKPDELEVVFEHSCTLGPQFPAPSGLQCRNKKWGAPKYKTTDGSTPVLAAIREFCSKRKGQTVEQGKERIYDRWDVSGWHVTKRQSLWLSATTGHFQECKKATIEDSCEETLAGGLQACNKDTSWTQGMNAQGKNCIEYAIEISPSVHEGDPPWNEHVASFPPPETVMSSLLPYTGKRQVDCSVPQGQSWDVKDAEAAIEQYCSNNEPYGGYDMTVVKGNVTISASVKFNTTDLTGQPSYWPTPYKDEGYCQGFDWKHKNSDDCKYAFRKMLFERATSLQPAIIGNIGKKKFVRLKAGGLSATSQFTGLMQRVK</sequence>
<keyword evidence="1" id="KW-0175">Coiled coil</keyword>